<keyword evidence="3 5" id="KW-1133">Transmembrane helix</keyword>
<evidence type="ECO:0000256" key="3">
    <source>
        <dbReference type="ARBA" id="ARBA00022989"/>
    </source>
</evidence>
<name>A0A3M8Q9T2_9GAMM</name>
<dbReference type="AlphaFoldDB" id="A0A3M8Q9T2"/>
<evidence type="ECO:0000313" key="8">
    <source>
        <dbReference type="Proteomes" id="UP000280507"/>
    </source>
</evidence>
<feature type="transmembrane region" description="Helical" evidence="5">
    <location>
        <begin position="164"/>
        <end position="182"/>
    </location>
</feature>
<keyword evidence="8" id="KW-1185">Reference proteome</keyword>
<keyword evidence="2 5" id="KW-0812">Transmembrane</keyword>
<dbReference type="InterPro" id="IPR009915">
    <property type="entry name" value="NnrU_dom"/>
</dbReference>
<evidence type="ECO:0000256" key="5">
    <source>
        <dbReference type="SAM" id="Phobius"/>
    </source>
</evidence>
<evidence type="ECO:0000313" key="7">
    <source>
        <dbReference type="EMBL" id="RNF52809.1"/>
    </source>
</evidence>
<evidence type="ECO:0000256" key="2">
    <source>
        <dbReference type="ARBA" id="ARBA00022692"/>
    </source>
</evidence>
<sequence length="192" mass="21828">MLMIILGLVVFFGVHSIRVVAPEWRQVAMLKHGVMRWRLRFGLITLLSTALIIMGYMQMRVDPIILWTPPVWTRHIAGLMMLLSLYFVGSAIIPKTTMKRLMGYPMLIAVKLWAFSHLISNGELVDLIVFGSFLIWSTVMFSISRRRDRKAGVVAGESSVEFDLAAFVFAMVSWFAIVFYLHEIVFGVSALV</sequence>
<evidence type="ECO:0000256" key="1">
    <source>
        <dbReference type="ARBA" id="ARBA00004141"/>
    </source>
</evidence>
<proteinExistence type="predicted"/>
<accession>A0A3M8Q9T2</accession>
<dbReference type="Proteomes" id="UP000280507">
    <property type="component" value="Unassembled WGS sequence"/>
</dbReference>
<dbReference type="EMBL" id="RIZG01000001">
    <property type="protein sequence ID" value="RNF52809.1"/>
    <property type="molecule type" value="Genomic_DNA"/>
</dbReference>
<dbReference type="Pfam" id="PF07298">
    <property type="entry name" value="NnrU"/>
    <property type="match status" value="1"/>
</dbReference>
<feature type="transmembrane region" description="Helical" evidence="5">
    <location>
        <begin position="40"/>
        <end position="59"/>
    </location>
</feature>
<evidence type="ECO:0000256" key="4">
    <source>
        <dbReference type="ARBA" id="ARBA00023136"/>
    </source>
</evidence>
<dbReference type="OrthoDB" id="5293641at2"/>
<comment type="subcellular location">
    <subcellularLocation>
        <location evidence="1">Membrane</location>
        <topology evidence="1">Multi-pass membrane protein</topology>
    </subcellularLocation>
</comment>
<gene>
    <name evidence="7" type="ORF">EBI00_01490</name>
</gene>
<reference evidence="7 8" key="1">
    <citation type="journal article" date="2012" name="Int. J. Syst. Evol. Microbiol.">
        <title>Marinomonas hwangdonensis sp. nov., isolated from seawater.</title>
        <authorList>
            <person name="Jung Y.T."/>
            <person name="Oh T.K."/>
            <person name="Yoon J.H."/>
        </authorList>
    </citation>
    <scope>NUCLEOTIDE SEQUENCE [LARGE SCALE GENOMIC DNA]</scope>
    <source>
        <strain evidence="7 8">HDW-15</strain>
    </source>
</reference>
<dbReference type="RefSeq" id="WP_123094150.1">
    <property type="nucleotide sequence ID" value="NZ_RIZG01000001.1"/>
</dbReference>
<organism evidence="7 8">
    <name type="scientific">Marinomonas hwangdonensis</name>
    <dbReference type="NCBI Taxonomy" id="1053647"/>
    <lineage>
        <taxon>Bacteria</taxon>
        <taxon>Pseudomonadati</taxon>
        <taxon>Pseudomonadota</taxon>
        <taxon>Gammaproteobacteria</taxon>
        <taxon>Oceanospirillales</taxon>
        <taxon>Oceanospirillaceae</taxon>
        <taxon>Marinomonas</taxon>
    </lineage>
</organism>
<dbReference type="GO" id="GO:0016020">
    <property type="term" value="C:membrane"/>
    <property type="evidence" value="ECO:0007669"/>
    <property type="project" value="UniProtKB-SubCell"/>
</dbReference>
<comment type="caution">
    <text evidence="7">The sequence shown here is derived from an EMBL/GenBank/DDBJ whole genome shotgun (WGS) entry which is preliminary data.</text>
</comment>
<evidence type="ECO:0000259" key="6">
    <source>
        <dbReference type="Pfam" id="PF07298"/>
    </source>
</evidence>
<keyword evidence="4 5" id="KW-0472">Membrane</keyword>
<feature type="transmembrane region" description="Helical" evidence="5">
    <location>
        <begin position="124"/>
        <end position="143"/>
    </location>
</feature>
<feature type="domain" description="NnrU" evidence="6">
    <location>
        <begin position="4"/>
        <end position="189"/>
    </location>
</feature>
<feature type="transmembrane region" description="Helical" evidence="5">
    <location>
        <begin position="71"/>
        <end position="93"/>
    </location>
</feature>
<protein>
    <submittedName>
        <fullName evidence="7">NnrU family protein</fullName>
    </submittedName>
</protein>